<comment type="catalytic activity">
    <reaction evidence="14">
        <text>riboflavin + ATP = FMN + ADP + H(+)</text>
        <dbReference type="Rhea" id="RHEA:14357"/>
        <dbReference type="ChEBI" id="CHEBI:15378"/>
        <dbReference type="ChEBI" id="CHEBI:30616"/>
        <dbReference type="ChEBI" id="CHEBI:57986"/>
        <dbReference type="ChEBI" id="CHEBI:58210"/>
        <dbReference type="ChEBI" id="CHEBI:456216"/>
        <dbReference type="EC" id="2.7.1.26"/>
    </reaction>
    <physiologicalReaction direction="left-to-right" evidence="14">
        <dbReference type="Rhea" id="RHEA:14358"/>
    </physiologicalReaction>
</comment>
<evidence type="ECO:0000259" key="17">
    <source>
        <dbReference type="SMART" id="SM00904"/>
    </source>
</evidence>
<dbReference type="InterPro" id="IPR015865">
    <property type="entry name" value="Riboflavin_kinase_bac/euk"/>
</dbReference>
<keyword evidence="6" id="KW-0288">FMN</keyword>
<dbReference type="EMBL" id="GEDC01009414">
    <property type="protein sequence ID" value="JAS27884.1"/>
    <property type="molecule type" value="Transcribed_RNA"/>
</dbReference>
<dbReference type="GO" id="GO:0005524">
    <property type="term" value="F:ATP binding"/>
    <property type="evidence" value="ECO:0007669"/>
    <property type="project" value="UniProtKB-KW"/>
</dbReference>
<dbReference type="GO" id="GO:0009231">
    <property type="term" value="P:riboflavin biosynthetic process"/>
    <property type="evidence" value="ECO:0007669"/>
    <property type="project" value="InterPro"/>
</dbReference>
<keyword evidence="9" id="KW-0547">Nucleotide-binding</keyword>
<reference evidence="18" key="1">
    <citation type="submission" date="2015-12" db="EMBL/GenBank/DDBJ databases">
        <title>De novo transcriptome assembly of four potential Pierce s Disease insect vectors from Arizona vineyards.</title>
        <authorList>
            <person name="Tassone E.E."/>
        </authorList>
    </citation>
    <scope>NUCLEOTIDE SEQUENCE</scope>
</reference>
<evidence type="ECO:0000256" key="15">
    <source>
        <dbReference type="ARBA" id="ARBA00054097"/>
    </source>
</evidence>
<evidence type="ECO:0000256" key="1">
    <source>
        <dbReference type="ARBA" id="ARBA00001947"/>
    </source>
</evidence>
<dbReference type="GO" id="GO:0009398">
    <property type="term" value="P:FMN biosynthetic process"/>
    <property type="evidence" value="ECO:0007669"/>
    <property type="project" value="UniProtKB-UniPathway"/>
</dbReference>
<evidence type="ECO:0000256" key="13">
    <source>
        <dbReference type="ARBA" id="ARBA00029789"/>
    </source>
</evidence>
<dbReference type="FunFam" id="2.40.30.30:FF:000002">
    <property type="entry name" value="Riboflavin kinase, putative"/>
    <property type="match status" value="1"/>
</dbReference>
<evidence type="ECO:0000256" key="11">
    <source>
        <dbReference type="ARBA" id="ARBA00022833"/>
    </source>
</evidence>
<keyword evidence="12" id="KW-0067">ATP-binding</keyword>
<dbReference type="InterPro" id="IPR023468">
    <property type="entry name" value="Riboflavin_kinase"/>
</dbReference>
<dbReference type="AlphaFoldDB" id="A0A1B6DQB9"/>
<comment type="pathway">
    <text evidence="2">Cofactor biosynthesis; FMN biosynthesis; FMN from riboflavin (ATP route): step 1/1.</text>
</comment>
<dbReference type="SUPFAM" id="SSF82114">
    <property type="entry name" value="Riboflavin kinase-like"/>
    <property type="match status" value="1"/>
</dbReference>
<gene>
    <name evidence="18" type="ORF">g.3450</name>
</gene>
<name>A0A1B6DQB9_9HEMI</name>
<evidence type="ECO:0000256" key="7">
    <source>
        <dbReference type="ARBA" id="ARBA00022679"/>
    </source>
</evidence>
<evidence type="ECO:0000256" key="10">
    <source>
        <dbReference type="ARBA" id="ARBA00022777"/>
    </source>
</evidence>
<dbReference type="GO" id="GO:0046872">
    <property type="term" value="F:metal ion binding"/>
    <property type="evidence" value="ECO:0007669"/>
    <property type="project" value="UniProtKB-KW"/>
</dbReference>
<dbReference type="SMART" id="SM00904">
    <property type="entry name" value="Flavokinase"/>
    <property type="match status" value="1"/>
</dbReference>
<dbReference type="Gene3D" id="2.40.30.30">
    <property type="entry name" value="Riboflavin kinase-like"/>
    <property type="match status" value="1"/>
</dbReference>
<sequence>MICKKLPFFASGEIIQGFGRGSKQLGIPTANYKEDVVNSLPDQMNAGIYCGWAQVDNGPVYEMVMSIGWNPFYNNEKKSMETHILHEFNRDLYGCLLKTCILYYIRPEKNFSSMDDLVKEINNDIAIAKAKLATPEFKGFKSHQFFSSTTSNS</sequence>
<dbReference type="GO" id="GO:0005739">
    <property type="term" value="C:mitochondrion"/>
    <property type="evidence" value="ECO:0007669"/>
    <property type="project" value="TreeGrafter"/>
</dbReference>
<keyword evidence="5" id="KW-0285">Flavoprotein</keyword>
<evidence type="ECO:0000256" key="8">
    <source>
        <dbReference type="ARBA" id="ARBA00022723"/>
    </source>
</evidence>
<evidence type="ECO:0000256" key="12">
    <source>
        <dbReference type="ARBA" id="ARBA00022840"/>
    </source>
</evidence>
<comment type="cofactor">
    <cofactor evidence="1">
        <name>Zn(2+)</name>
        <dbReference type="ChEBI" id="CHEBI:29105"/>
    </cofactor>
</comment>
<dbReference type="EC" id="2.7.1.26" evidence="3"/>
<evidence type="ECO:0000256" key="9">
    <source>
        <dbReference type="ARBA" id="ARBA00022741"/>
    </source>
</evidence>
<comment type="function">
    <text evidence="15">Catalyzes the phosphorylation of riboflavin (vitamin B2) to form flavin-mononucleotide (FMN), hence rate-limiting enzyme in the synthesis of FAD. Essential for TNF-induced reactive oxygen species (ROS) production. Through its interaction with both TNFRSF1A and CYBA, physically and functionally couples TNFRSF1A to NADPH oxidase. TNF-activation of RFK may enhance the incorporation of FAD in NADPH oxidase, a critical step for the assembly and activation of NADPH oxidase.</text>
</comment>
<dbReference type="Pfam" id="PF01687">
    <property type="entry name" value="Flavokinase"/>
    <property type="match status" value="1"/>
</dbReference>
<keyword evidence="11" id="KW-0862">Zinc</keyword>
<evidence type="ECO:0000256" key="4">
    <source>
        <dbReference type="ARBA" id="ARBA00017394"/>
    </source>
</evidence>
<keyword evidence="10" id="KW-0418">Kinase</keyword>
<protein>
    <recommendedName>
        <fullName evidence="4">Riboflavin kinase</fullName>
        <ecNumber evidence="3">2.7.1.26</ecNumber>
    </recommendedName>
    <alternativeName>
        <fullName evidence="16">ATP:riboflavin 5'-phosphotransferase</fullName>
    </alternativeName>
    <alternativeName>
        <fullName evidence="13">Flavokinase</fullName>
    </alternativeName>
</protein>
<evidence type="ECO:0000256" key="3">
    <source>
        <dbReference type="ARBA" id="ARBA00012105"/>
    </source>
</evidence>
<evidence type="ECO:0000256" key="2">
    <source>
        <dbReference type="ARBA" id="ARBA00005201"/>
    </source>
</evidence>
<evidence type="ECO:0000256" key="6">
    <source>
        <dbReference type="ARBA" id="ARBA00022643"/>
    </source>
</evidence>
<dbReference type="InterPro" id="IPR023465">
    <property type="entry name" value="Riboflavin_kinase_dom_sf"/>
</dbReference>
<evidence type="ECO:0000256" key="14">
    <source>
        <dbReference type="ARBA" id="ARBA00050912"/>
    </source>
</evidence>
<feature type="domain" description="Riboflavin kinase" evidence="17">
    <location>
        <begin position="3"/>
        <end position="133"/>
    </location>
</feature>
<organism evidence="18">
    <name type="scientific">Clastoptera arizonana</name>
    <name type="common">Arizona spittle bug</name>
    <dbReference type="NCBI Taxonomy" id="38151"/>
    <lineage>
        <taxon>Eukaryota</taxon>
        <taxon>Metazoa</taxon>
        <taxon>Ecdysozoa</taxon>
        <taxon>Arthropoda</taxon>
        <taxon>Hexapoda</taxon>
        <taxon>Insecta</taxon>
        <taxon>Pterygota</taxon>
        <taxon>Neoptera</taxon>
        <taxon>Paraneoptera</taxon>
        <taxon>Hemiptera</taxon>
        <taxon>Auchenorrhyncha</taxon>
        <taxon>Cercopoidea</taxon>
        <taxon>Clastopteridae</taxon>
        <taxon>Clastoptera</taxon>
    </lineage>
</organism>
<dbReference type="PANTHER" id="PTHR22749">
    <property type="entry name" value="RIBOFLAVIN KINASE/FMN ADENYLYLTRANSFERASE"/>
    <property type="match status" value="1"/>
</dbReference>
<dbReference type="GO" id="GO:0008531">
    <property type="term" value="F:riboflavin kinase activity"/>
    <property type="evidence" value="ECO:0007669"/>
    <property type="project" value="UniProtKB-EC"/>
</dbReference>
<keyword evidence="8" id="KW-0479">Metal-binding</keyword>
<keyword evidence="7" id="KW-0808">Transferase</keyword>
<accession>A0A1B6DQB9</accession>
<evidence type="ECO:0000313" key="18">
    <source>
        <dbReference type="EMBL" id="JAS27884.1"/>
    </source>
</evidence>
<proteinExistence type="predicted"/>
<dbReference type="PANTHER" id="PTHR22749:SF6">
    <property type="entry name" value="RIBOFLAVIN KINASE"/>
    <property type="match status" value="1"/>
</dbReference>
<evidence type="ECO:0000256" key="16">
    <source>
        <dbReference type="ARBA" id="ARBA00077632"/>
    </source>
</evidence>
<dbReference type="UniPathway" id="UPA00276">
    <property type="reaction ID" value="UER00406"/>
</dbReference>
<evidence type="ECO:0000256" key="5">
    <source>
        <dbReference type="ARBA" id="ARBA00022630"/>
    </source>
</evidence>